<keyword evidence="3" id="KW-1185">Reference proteome</keyword>
<proteinExistence type="predicted"/>
<feature type="region of interest" description="Disordered" evidence="1">
    <location>
        <begin position="1"/>
        <end position="35"/>
    </location>
</feature>
<evidence type="ECO:0000313" key="2">
    <source>
        <dbReference type="EMBL" id="KAF0909891.1"/>
    </source>
</evidence>
<feature type="non-terminal residue" evidence="2">
    <location>
        <position position="57"/>
    </location>
</feature>
<reference evidence="2 3" key="1">
    <citation type="submission" date="2019-11" db="EMBL/GenBank/DDBJ databases">
        <title>Whole genome sequence of Oryza granulata.</title>
        <authorList>
            <person name="Li W."/>
        </authorList>
    </citation>
    <scope>NUCLEOTIDE SEQUENCE [LARGE SCALE GENOMIC DNA]</scope>
    <source>
        <strain evidence="3">cv. Menghai</strain>
        <tissue evidence="2">Leaf</tissue>
    </source>
</reference>
<dbReference type="Proteomes" id="UP000479710">
    <property type="component" value="Unassembled WGS sequence"/>
</dbReference>
<protein>
    <submittedName>
        <fullName evidence="2">Uncharacterized protein</fullName>
    </submittedName>
</protein>
<name>A0A6G1DBV2_9ORYZ</name>
<dbReference type="EMBL" id="SPHZ02000006">
    <property type="protein sequence ID" value="KAF0909891.1"/>
    <property type="molecule type" value="Genomic_DNA"/>
</dbReference>
<dbReference type="AlphaFoldDB" id="A0A6G1DBV2"/>
<accession>A0A6G1DBV2</accession>
<evidence type="ECO:0000313" key="3">
    <source>
        <dbReference type="Proteomes" id="UP000479710"/>
    </source>
</evidence>
<sequence length="57" mass="6044">MPINGAQGDRIWRRSPSLRRRRSVGCGGASRSEEAEAAQLVKGLDLSGELSSGNGDM</sequence>
<organism evidence="2 3">
    <name type="scientific">Oryza meyeriana var. granulata</name>
    <dbReference type="NCBI Taxonomy" id="110450"/>
    <lineage>
        <taxon>Eukaryota</taxon>
        <taxon>Viridiplantae</taxon>
        <taxon>Streptophyta</taxon>
        <taxon>Embryophyta</taxon>
        <taxon>Tracheophyta</taxon>
        <taxon>Spermatophyta</taxon>
        <taxon>Magnoliopsida</taxon>
        <taxon>Liliopsida</taxon>
        <taxon>Poales</taxon>
        <taxon>Poaceae</taxon>
        <taxon>BOP clade</taxon>
        <taxon>Oryzoideae</taxon>
        <taxon>Oryzeae</taxon>
        <taxon>Oryzinae</taxon>
        <taxon>Oryza</taxon>
        <taxon>Oryza meyeriana</taxon>
    </lineage>
</organism>
<comment type="caution">
    <text evidence="2">The sequence shown here is derived from an EMBL/GenBank/DDBJ whole genome shotgun (WGS) entry which is preliminary data.</text>
</comment>
<evidence type="ECO:0000256" key="1">
    <source>
        <dbReference type="SAM" id="MobiDB-lite"/>
    </source>
</evidence>
<gene>
    <name evidence="2" type="ORF">E2562_000201</name>
</gene>